<dbReference type="AlphaFoldDB" id="A0A4S5C2S1"/>
<feature type="transmembrane region" description="Helical" evidence="1">
    <location>
        <begin position="12"/>
        <end position="28"/>
    </location>
</feature>
<accession>A0A4S5C2S1</accession>
<comment type="caution">
    <text evidence="2">The sequence shown here is derived from an EMBL/GenBank/DDBJ whole genome shotgun (WGS) entry which is preliminary data.</text>
</comment>
<dbReference type="EMBL" id="SSUX01000032">
    <property type="protein sequence ID" value="THJ38091.1"/>
    <property type="molecule type" value="Genomic_DNA"/>
</dbReference>
<dbReference type="Proteomes" id="UP000309618">
    <property type="component" value="Unassembled WGS sequence"/>
</dbReference>
<evidence type="ECO:0000256" key="1">
    <source>
        <dbReference type="SAM" id="Phobius"/>
    </source>
</evidence>
<feature type="non-terminal residue" evidence="2">
    <location>
        <position position="124"/>
    </location>
</feature>
<protein>
    <submittedName>
        <fullName evidence="2">Uncharacterized protein</fullName>
    </submittedName>
</protein>
<feature type="transmembrane region" description="Helical" evidence="1">
    <location>
        <begin position="34"/>
        <end position="54"/>
    </location>
</feature>
<evidence type="ECO:0000313" key="3">
    <source>
        <dbReference type="Proteomes" id="UP000309618"/>
    </source>
</evidence>
<feature type="transmembrane region" description="Helical" evidence="1">
    <location>
        <begin position="61"/>
        <end position="85"/>
    </location>
</feature>
<evidence type="ECO:0000313" key="2">
    <source>
        <dbReference type="EMBL" id="THJ38091.1"/>
    </source>
</evidence>
<name>A0A4S5C2S1_AERVE</name>
<dbReference type="RefSeq" id="WP_136502382.1">
    <property type="nucleotide sequence ID" value="NZ_SSUX01000032.1"/>
</dbReference>
<keyword evidence="1" id="KW-0472">Membrane</keyword>
<keyword evidence="1" id="KW-0812">Transmembrane</keyword>
<gene>
    <name evidence="2" type="ORF">E8Q35_22335</name>
</gene>
<proteinExistence type="predicted"/>
<feature type="transmembrane region" description="Helical" evidence="1">
    <location>
        <begin position="97"/>
        <end position="115"/>
    </location>
</feature>
<keyword evidence="1" id="KW-1133">Transmembrane helix</keyword>
<sequence length="124" mass="14373">MTKFLKQYLESEYCSSLMFLSVVFYVFFKDSVQLIGDIFQTIMIVGGLIAIYLYKDFFLRNIVFLLIFIGALVQTVSWFMSTISIPELAQTYPNIKPFSYLLVFLVIAFWLKGSAKRSLFVLLS</sequence>
<organism evidence="2 3">
    <name type="scientific">Aeromonas veronii</name>
    <dbReference type="NCBI Taxonomy" id="654"/>
    <lineage>
        <taxon>Bacteria</taxon>
        <taxon>Pseudomonadati</taxon>
        <taxon>Pseudomonadota</taxon>
        <taxon>Gammaproteobacteria</taxon>
        <taxon>Aeromonadales</taxon>
        <taxon>Aeromonadaceae</taxon>
        <taxon>Aeromonas</taxon>
    </lineage>
</organism>
<reference evidence="2 3" key="1">
    <citation type="submission" date="2019-04" db="EMBL/GenBank/DDBJ databases">
        <title>Comparative genomics of Aeromonas veronii strains pathogenic to fish.</title>
        <authorList>
            <person name="Cascarano M.C."/>
            <person name="Smyrli M."/>
            <person name="Katharios P."/>
        </authorList>
    </citation>
    <scope>NUCLEOTIDE SEQUENCE [LARGE SCALE GENOMIC DNA]</scope>
    <source>
        <strain evidence="2 3">XU1</strain>
    </source>
</reference>